<sequence>MSFSYYIDVIDVLHIINLIITNPNGPRESIRPFICRFLGFTGRYIVCFENPSKKALCYGLSSSGLPFLPPQQYLNYLRLAGRGTVEITINKSDRSTFQAEAEVTNGAYDRAKLNTSLLGVGRKFNQRRFIRRIGGVKALRNTSLLPSLGTINPCLTHLDEPGRPEHVQGCRTLRAEP</sequence>
<dbReference type="EMBL" id="LK032103">
    <property type="protein sequence ID" value="CDY20132.1"/>
    <property type="molecule type" value="Genomic_DNA"/>
</dbReference>
<evidence type="ECO:0000313" key="2">
    <source>
        <dbReference type="Proteomes" id="UP000028999"/>
    </source>
</evidence>
<dbReference type="Proteomes" id="UP000028999">
    <property type="component" value="Unassembled WGS sequence"/>
</dbReference>
<organism evidence="1 2">
    <name type="scientific">Brassica napus</name>
    <name type="common">Rape</name>
    <dbReference type="NCBI Taxonomy" id="3708"/>
    <lineage>
        <taxon>Eukaryota</taxon>
        <taxon>Viridiplantae</taxon>
        <taxon>Streptophyta</taxon>
        <taxon>Embryophyta</taxon>
        <taxon>Tracheophyta</taxon>
        <taxon>Spermatophyta</taxon>
        <taxon>Magnoliopsida</taxon>
        <taxon>eudicotyledons</taxon>
        <taxon>Gunneridae</taxon>
        <taxon>Pentapetalae</taxon>
        <taxon>rosids</taxon>
        <taxon>malvids</taxon>
        <taxon>Brassicales</taxon>
        <taxon>Brassicaceae</taxon>
        <taxon>Brassiceae</taxon>
        <taxon>Brassica</taxon>
    </lineage>
</organism>
<proteinExistence type="predicted"/>
<dbReference type="Gramene" id="CDY20132">
    <property type="protein sequence ID" value="CDY20132"/>
    <property type="gene ID" value="GSBRNA2T00009991001"/>
</dbReference>
<evidence type="ECO:0000313" key="1">
    <source>
        <dbReference type="EMBL" id="CDY20132.1"/>
    </source>
</evidence>
<reference evidence="1 2" key="1">
    <citation type="journal article" date="2014" name="Science">
        <title>Plant genetics. Early allopolyploid evolution in the post-Neolithic Brassica napus oilseed genome.</title>
        <authorList>
            <person name="Chalhoub B."/>
            <person name="Denoeud F."/>
            <person name="Liu S."/>
            <person name="Parkin I.A."/>
            <person name="Tang H."/>
            <person name="Wang X."/>
            <person name="Chiquet J."/>
            <person name="Belcram H."/>
            <person name="Tong C."/>
            <person name="Samans B."/>
            <person name="Correa M."/>
            <person name="Da Silva C."/>
            <person name="Just J."/>
            <person name="Falentin C."/>
            <person name="Koh C.S."/>
            <person name="Le Clainche I."/>
            <person name="Bernard M."/>
            <person name="Bento P."/>
            <person name="Noel B."/>
            <person name="Labadie K."/>
            <person name="Alberti A."/>
            <person name="Charles M."/>
            <person name="Arnaud D."/>
            <person name="Guo H."/>
            <person name="Daviaud C."/>
            <person name="Alamery S."/>
            <person name="Jabbari K."/>
            <person name="Zhao M."/>
            <person name="Edger P.P."/>
            <person name="Chelaifa H."/>
            <person name="Tack D."/>
            <person name="Lassalle G."/>
            <person name="Mestiri I."/>
            <person name="Schnel N."/>
            <person name="Le Paslier M.C."/>
            <person name="Fan G."/>
            <person name="Renault V."/>
            <person name="Bayer P.E."/>
            <person name="Golicz A.A."/>
            <person name="Manoli S."/>
            <person name="Lee T.H."/>
            <person name="Thi V.H."/>
            <person name="Chalabi S."/>
            <person name="Hu Q."/>
            <person name="Fan C."/>
            <person name="Tollenaere R."/>
            <person name="Lu Y."/>
            <person name="Battail C."/>
            <person name="Shen J."/>
            <person name="Sidebottom C.H."/>
            <person name="Wang X."/>
            <person name="Canaguier A."/>
            <person name="Chauveau A."/>
            <person name="Berard A."/>
            <person name="Deniot G."/>
            <person name="Guan M."/>
            <person name="Liu Z."/>
            <person name="Sun F."/>
            <person name="Lim Y.P."/>
            <person name="Lyons E."/>
            <person name="Town C.D."/>
            <person name="Bancroft I."/>
            <person name="Wang X."/>
            <person name="Meng J."/>
            <person name="Ma J."/>
            <person name="Pires J.C."/>
            <person name="King G.J."/>
            <person name="Brunel D."/>
            <person name="Delourme R."/>
            <person name="Renard M."/>
            <person name="Aury J.M."/>
            <person name="Adams K.L."/>
            <person name="Batley J."/>
            <person name="Snowdon R.J."/>
            <person name="Tost J."/>
            <person name="Edwards D."/>
            <person name="Zhou Y."/>
            <person name="Hua W."/>
            <person name="Sharpe A.G."/>
            <person name="Paterson A.H."/>
            <person name="Guan C."/>
            <person name="Wincker P."/>
        </authorList>
    </citation>
    <scope>NUCLEOTIDE SEQUENCE [LARGE SCALE GENOMIC DNA]</scope>
    <source>
        <strain evidence="2">cv. Darmor-bzh</strain>
    </source>
</reference>
<dbReference type="AlphaFoldDB" id="A0A078G582"/>
<protein>
    <submittedName>
        <fullName evidence="1">BnaA01g28700D protein</fullName>
    </submittedName>
</protein>
<gene>
    <name evidence="1" type="primary">BnaA01g28700D</name>
    <name evidence="1" type="ORF">GSBRNA2T00009991001</name>
</gene>
<dbReference type="PaxDb" id="3708-A0A078G582"/>
<keyword evidence="2" id="KW-1185">Reference proteome</keyword>
<dbReference type="STRING" id="3708.A0A078G582"/>
<accession>A0A078G582</accession>
<name>A0A078G582_BRANA</name>